<comment type="catalytic activity">
    <reaction evidence="10">
        <text>1-octadecanoyl-2-(9Z-octadecenoyl)-sn-glycerol + H2O = 2-(9Z-octadecenoyl)-glycerol + octadecanoate + H(+)</text>
        <dbReference type="Rhea" id="RHEA:77103"/>
        <dbReference type="ChEBI" id="CHEBI:15377"/>
        <dbReference type="ChEBI" id="CHEBI:15378"/>
        <dbReference type="ChEBI" id="CHEBI:25629"/>
        <dbReference type="ChEBI" id="CHEBI:73990"/>
        <dbReference type="ChEBI" id="CHEBI:75468"/>
    </reaction>
</comment>
<evidence type="ECO:0000256" key="3">
    <source>
        <dbReference type="ARBA" id="ARBA00026104"/>
    </source>
</evidence>
<evidence type="ECO:0000256" key="8">
    <source>
        <dbReference type="ARBA" id="ARBA00048283"/>
    </source>
</evidence>
<protein>
    <recommendedName>
        <fullName evidence="7">sn-1-specific diacylglycerol lipase ABHD11</fullName>
        <ecNumber evidence="3">3.1.1.116</ecNumber>
    </recommendedName>
    <alternativeName>
        <fullName evidence="4">Alpha/beta hydrolase domain-containing protein 11</fullName>
    </alternativeName>
</protein>
<name>A0A087TYT0_STEMI</name>
<dbReference type="GO" id="GO:0052689">
    <property type="term" value="F:carboxylic ester hydrolase activity"/>
    <property type="evidence" value="ECO:0007669"/>
    <property type="project" value="TreeGrafter"/>
</dbReference>
<comment type="catalytic activity">
    <reaction evidence="8">
        <text>1-octadecanoyl-2-(4Z,7Z,10Z,13Z,16Z,19Z-docosahexaenoyl)-sn-glycerol + H2O = 2-(4Z,7Z,10Z,13Z,16Z,19Z-docosahexaenoyl)-glycerol + octadecanoate + H(+)</text>
        <dbReference type="Rhea" id="RHEA:77107"/>
        <dbReference type="ChEBI" id="CHEBI:15377"/>
        <dbReference type="ChEBI" id="CHEBI:15378"/>
        <dbReference type="ChEBI" id="CHEBI:25629"/>
        <dbReference type="ChEBI" id="CHEBI:77129"/>
        <dbReference type="ChEBI" id="CHEBI:186738"/>
    </reaction>
</comment>
<dbReference type="SUPFAM" id="SSF53474">
    <property type="entry name" value="alpha/beta-Hydrolases"/>
    <property type="match status" value="1"/>
</dbReference>
<proteinExistence type="inferred from homology"/>
<feature type="non-terminal residue" evidence="13">
    <location>
        <position position="287"/>
    </location>
</feature>
<dbReference type="Pfam" id="PF00561">
    <property type="entry name" value="Abhydrolase_1"/>
    <property type="match status" value="1"/>
</dbReference>
<keyword evidence="2 13" id="KW-0378">Hydrolase</keyword>
<evidence type="ECO:0000259" key="12">
    <source>
        <dbReference type="Pfam" id="PF00561"/>
    </source>
</evidence>
<dbReference type="EC" id="3.1.1.116" evidence="3"/>
<evidence type="ECO:0000256" key="2">
    <source>
        <dbReference type="ARBA" id="ARBA00022801"/>
    </source>
</evidence>
<dbReference type="InterPro" id="IPR000073">
    <property type="entry name" value="AB_hydrolase_1"/>
</dbReference>
<feature type="domain" description="AB hydrolase-1" evidence="12">
    <location>
        <begin position="25"/>
        <end position="270"/>
    </location>
</feature>
<dbReference type="PANTHER" id="PTHR46118:SF4">
    <property type="entry name" value="PROTEIN ABHD11"/>
    <property type="match status" value="1"/>
</dbReference>
<sequence>MTSYVPVRLAYKTVEPATGAGDKSPIIFLHACTLSSDCWGDIPQTLANETKRKVYLLDARNHGDSEWSDVFNFDVNSNDLVHFMDTMNIPKAVLLGYSMGGITAIKTALKNKERVEMIIVEDMTARKLSKSIMDVVVKYVSHAQQAIEQMPADVDENGAKKFILEYLSNHLPNEMKDLLKKRGNVDPQIIPLKRNPNGRYDFKANIKVILNAVKNEETLMSEPTGVYDGPAFFVYGKFSPFLVGADEPYIRNFFPKAEFEAIEEAAHSVHTDCPKEFTDAVLKFISR</sequence>
<dbReference type="Proteomes" id="UP000054359">
    <property type="component" value="Unassembled WGS sequence"/>
</dbReference>
<organism evidence="13 14">
    <name type="scientific">Stegodyphus mimosarum</name>
    <name type="common">African social velvet spider</name>
    <dbReference type="NCBI Taxonomy" id="407821"/>
    <lineage>
        <taxon>Eukaryota</taxon>
        <taxon>Metazoa</taxon>
        <taxon>Ecdysozoa</taxon>
        <taxon>Arthropoda</taxon>
        <taxon>Chelicerata</taxon>
        <taxon>Arachnida</taxon>
        <taxon>Araneae</taxon>
        <taxon>Araneomorphae</taxon>
        <taxon>Entelegynae</taxon>
        <taxon>Eresoidea</taxon>
        <taxon>Eresidae</taxon>
        <taxon>Stegodyphus</taxon>
    </lineage>
</organism>
<comment type="catalytic activity">
    <reaction evidence="6">
        <text>a 1,3-diacyl-sn-glycerol + H2O = a 1-acyl-sn-glycerol + a fatty acid + H(+)</text>
        <dbReference type="Rhea" id="RHEA:38503"/>
        <dbReference type="ChEBI" id="CHEBI:15377"/>
        <dbReference type="ChEBI" id="CHEBI:15378"/>
        <dbReference type="ChEBI" id="CHEBI:28868"/>
        <dbReference type="ChEBI" id="CHEBI:64683"/>
        <dbReference type="ChEBI" id="CHEBI:77272"/>
    </reaction>
</comment>
<reference evidence="13 14" key="1">
    <citation type="submission" date="2013-11" db="EMBL/GenBank/DDBJ databases">
        <title>Genome sequencing of Stegodyphus mimosarum.</title>
        <authorList>
            <person name="Bechsgaard J."/>
        </authorList>
    </citation>
    <scope>NUCLEOTIDE SEQUENCE [LARGE SCALE GENOMIC DNA]</scope>
</reference>
<evidence type="ECO:0000256" key="1">
    <source>
        <dbReference type="ARBA" id="ARBA00008645"/>
    </source>
</evidence>
<evidence type="ECO:0000256" key="9">
    <source>
        <dbReference type="ARBA" id="ARBA00048504"/>
    </source>
</evidence>
<comment type="similarity">
    <text evidence="1">Belongs to the AB hydrolase superfamily.</text>
</comment>
<comment type="catalytic activity">
    <reaction evidence="9">
        <text>1,2-didecanoylglycerol + H2O = decanoylglycerol + decanoate + H(+)</text>
        <dbReference type="Rhea" id="RHEA:48596"/>
        <dbReference type="ChEBI" id="CHEBI:11152"/>
        <dbReference type="ChEBI" id="CHEBI:15377"/>
        <dbReference type="ChEBI" id="CHEBI:15378"/>
        <dbReference type="ChEBI" id="CHEBI:27689"/>
        <dbReference type="ChEBI" id="CHEBI:90605"/>
    </reaction>
</comment>
<dbReference type="OrthoDB" id="8119704at2759"/>
<evidence type="ECO:0000256" key="6">
    <source>
        <dbReference type="ARBA" id="ARBA00043742"/>
    </source>
</evidence>
<keyword evidence="14" id="KW-1185">Reference proteome</keyword>
<dbReference type="AlphaFoldDB" id="A0A087TYT0"/>
<dbReference type="OMA" id="RIMSEPQ"/>
<dbReference type="PANTHER" id="PTHR46118">
    <property type="entry name" value="PROTEIN ABHD11"/>
    <property type="match status" value="1"/>
</dbReference>
<evidence type="ECO:0000256" key="11">
    <source>
        <dbReference type="ARBA" id="ARBA00048919"/>
    </source>
</evidence>
<evidence type="ECO:0000256" key="4">
    <source>
        <dbReference type="ARBA" id="ARBA00042703"/>
    </source>
</evidence>
<comment type="catalytic activity">
    <reaction evidence="11">
        <text>1-octadecanoyl-2-(5Z,8Z,11Z,14Z-eicosatetraenoyl)-sn-glycerol + H2O = 2-(5Z,8Z,11Z,14Z-eicosatetraenoyl)-glycerol + octadecanoate + H(+)</text>
        <dbReference type="Rhea" id="RHEA:38507"/>
        <dbReference type="ChEBI" id="CHEBI:15377"/>
        <dbReference type="ChEBI" id="CHEBI:15378"/>
        <dbReference type="ChEBI" id="CHEBI:25629"/>
        <dbReference type="ChEBI" id="CHEBI:52392"/>
        <dbReference type="ChEBI" id="CHEBI:75728"/>
    </reaction>
</comment>
<dbReference type="Gene3D" id="3.40.50.1820">
    <property type="entry name" value="alpha/beta hydrolase"/>
    <property type="match status" value="1"/>
</dbReference>
<dbReference type="STRING" id="407821.A0A087TYT0"/>
<gene>
    <name evidence="13" type="ORF">X975_07253</name>
</gene>
<evidence type="ECO:0000256" key="10">
    <source>
        <dbReference type="ARBA" id="ARBA00048513"/>
    </source>
</evidence>
<comment type="catalytic activity">
    <reaction evidence="5">
        <text>a 1,2-diacyl-sn-glycerol + H2O = a 2-acylglycerol + a fatty acid + H(+)</text>
        <dbReference type="Rhea" id="RHEA:33275"/>
        <dbReference type="ChEBI" id="CHEBI:15377"/>
        <dbReference type="ChEBI" id="CHEBI:15378"/>
        <dbReference type="ChEBI" id="CHEBI:17389"/>
        <dbReference type="ChEBI" id="CHEBI:17815"/>
        <dbReference type="ChEBI" id="CHEBI:28868"/>
        <dbReference type="EC" id="3.1.1.116"/>
    </reaction>
</comment>
<dbReference type="InterPro" id="IPR029058">
    <property type="entry name" value="AB_hydrolase_fold"/>
</dbReference>
<evidence type="ECO:0000256" key="7">
    <source>
        <dbReference type="ARBA" id="ARBA00044064"/>
    </source>
</evidence>
<evidence type="ECO:0000256" key="5">
    <source>
        <dbReference type="ARBA" id="ARBA00043667"/>
    </source>
</evidence>
<evidence type="ECO:0000313" key="13">
    <source>
        <dbReference type="EMBL" id="KFM70269.1"/>
    </source>
</evidence>
<evidence type="ECO:0000313" key="14">
    <source>
        <dbReference type="Proteomes" id="UP000054359"/>
    </source>
</evidence>
<accession>A0A087TYT0</accession>
<dbReference type="EMBL" id="KK117367">
    <property type="protein sequence ID" value="KFM70269.1"/>
    <property type="molecule type" value="Genomic_DNA"/>
</dbReference>